<dbReference type="RefSeq" id="XP_001008313.2">
    <property type="nucleotide sequence ID" value="XM_001008313.2"/>
</dbReference>
<name>Q22RQ4_TETTS</name>
<feature type="transmembrane region" description="Helical" evidence="1">
    <location>
        <begin position="105"/>
        <end position="124"/>
    </location>
</feature>
<reference evidence="3" key="1">
    <citation type="journal article" date="2006" name="PLoS Biol.">
        <title>Macronuclear genome sequence of the ciliate Tetrahymena thermophila, a model eukaryote.</title>
        <authorList>
            <person name="Eisen J.A."/>
            <person name="Coyne R.S."/>
            <person name="Wu M."/>
            <person name="Wu D."/>
            <person name="Thiagarajan M."/>
            <person name="Wortman J.R."/>
            <person name="Badger J.H."/>
            <person name="Ren Q."/>
            <person name="Amedeo P."/>
            <person name="Jones K.M."/>
            <person name="Tallon L.J."/>
            <person name="Delcher A.L."/>
            <person name="Salzberg S.L."/>
            <person name="Silva J.C."/>
            <person name="Haas B.J."/>
            <person name="Majoros W.H."/>
            <person name="Farzad M."/>
            <person name="Carlton J.M."/>
            <person name="Smith R.K. Jr."/>
            <person name="Garg J."/>
            <person name="Pearlman R.E."/>
            <person name="Karrer K.M."/>
            <person name="Sun L."/>
            <person name="Manning G."/>
            <person name="Elde N.C."/>
            <person name="Turkewitz A.P."/>
            <person name="Asai D.J."/>
            <person name="Wilkes D.E."/>
            <person name="Wang Y."/>
            <person name="Cai H."/>
            <person name="Collins K."/>
            <person name="Stewart B.A."/>
            <person name="Lee S.R."/>
            <person name="Wilamowska K."/>
            <person name="Weinberg Z."/>
            <person name="Ruzzo W.L."/>
            <person name="Wloga D."/>
            <person name="Gaertig J."/>
            <person name="Frankel J."/>
            <person name="Tsao C.-C."/>
            <person name="Gorovsky M.A."/>
            <person name="Keeling P.J."/>
            <person name="Waller R.F."/>
            <person name="Patron N.J."/>
            <person name="Cherry J.M."/>
            <person name="Stover N.A."/>
            <person name="Krieger C.J."/>
            <person name="del Toro C."/>
            <person name="Ryder H.F."/>
            <person name="Williamson S.C."/>
            <person name="Barbeau R.A."/>
            <person name="Hamilton E.P."/>
            <person name="Orias E."/>
        </authorList>
    </citation>
    <scope>NUCLEOTIDE SEQUENCE [LARGE SCALE GENOMIC DNA]</scope>
    <source>
        <strain evidence="3">SB210</strain>
    </source>
</reference>
<evidence type="ECO:0000256" key="1">
    <source>
        <dbReference type="SAM" id="Phobius"/>
    </source>
</evidence>
<dbReference type="KEGG" id="tet:TTHERM_00013340"/>
<dbReference type="InParanoid" id="Q22RQ4"/>
<accession>Q22RQ4</accession>
<dbReference type="EMBL" id="GG662845">
    <property type="protein sequence ID" value="EAR88068.2"/>
    <property type="molecule type" value="Genomic_DNA"/>
</dbReference>
<sequence>MFRGYWGGTFVISDLVRQMQGRKYIIYWRNNSSFLNQVFKSRESTVKFDSRNRTYSIDKKYSLNPKLYQQSFLQKSRLYVSTSTVLLSPPFFFHLFSFISFHLFFHFYLIYVCLFFKAFIIHILNNECCPFKQRIRQQCPSKSFTDYANPLYRSAHQSSPYRPSQSRAKNPEAFIFNIFQKSPP</sequence>
<keyword evidence="1" id="KW-1133">Transmembrane helix</keyword>
<evidence type="ECO:0000313" key="3">
    <source>
        <dbReference type="Proteomes" id="UP000009168"/>
    </source>
</evidence>
<proteinExistence type="predicted"/>
<dbReference type="GeneID" id="7823213"/>
<evidence type="ECO:0000313" key="2">
    <source>
        <dbReference type="EMBL" id="EAR88068.2"/>
    </source>
</evidence>
<organism evidence="2 3">
    <name type="scientific">Tetrahymena thermophila (strain SB210)</name>
    <dbReference type="NCBI Taxonomy" id="312017"/>
    <lineage>
        <taxon>Eukaryota</taxon>
        <taxon>Sar</taxon>
        <taxon>Alveolata</taxon>
        <taxon>Ciliophora</taxon>
        <taxon>Intramacronucleata</taxon>
        <taxon>Oligohymenophorea</taxon>
        <taxon>Hymenostomatida</taxon>
        <taxon>Tetrahymenina</taxon>
        <taxon>Tetrahymenidae</taxon>
        <taxon>Tetrahymena</taxon>
    </lineage>
</organism>
<keyword evidence="1 2" id="KW-0812">Transmembrane</keyword>
<feature type="transmembrane region" description="Helical" evidence="1">
    <location>
        <begin position="78"/>
        <end position="99"/>
    </location>
</feature>
<dbReference type="HOGENOM" id="CLU_1589727_0_0_1"/>
<dbReference type="AlphaFoldDB" id="Q22RQ4"/>
<gene>
    <name evidence="2" type="ORF">TTHERM_00013340</name>
</gene>
<keyword evidence="1" id="KW-0472">Membrane</keyword>
<keyword evidence="3" id="KW-1185">Reference proteome</keyword>
<protein>
    <submittedName>
        <fullName evidence="2">Transmembrane protein, putative</fullName>
    </submittedName>
</protein>
<dbReference type="Proteomes" id="UP000009168">
    <property type="component" value="Unassembled WGS sequence"/>
</dbReference>